<organism evidence="8 9">
    <name type="scientific">Diploptera punctata</name>
    <name type="common">Pacific beetle cockroach</name>
    <dbReference type="NCBI Taxonomy" id="6984"/>
    <lineage>
        <taxon>Eukaryota</taxon>
        <taxon>Metazoa</taxon>
        <taxon>Ecdysozoa</taxon>
        <taxon>Arthropoda</taxon>
        <taxon>Hexapoda</taxon>
        <taxon>Insecta</taxon>
        <taxon>Pterygota</taxon>
        <taxon>Neoptera</taxon>
        <taxon>Polyneoptera</taxon>
        <taxon>Dictyoptera</taxon>
        <taxon>Blattodea</taxon>
        <taxon>Blaberoidea</taxon>
        <taxon>Blaberidae</taxon>
        <taxon>Diplopterinae</taxon>
        <taxon>Diploptera</taxon>
    </lineage>
</organism>
<evidence type="ECO:0000256" key="1">
    <source>
        <dbReference type="ARBA" id="ARBA00004651"/>
    </source>
</evidence>
<evidence type="ECO:0000256" key="3">
    <source>
        <dbReference type="ARBA" id="ARBA00022475"/>
    </source>
</evidence>
<name>A0AAD8A373_DIPPU</name>
<evidence type="ECO:0000256" key="6">
    <source>
        <dbReference type="ARBA" id="ARBA00023136"/>
    </source>
</evidence>
<dbReference type="InterPro" id="IPR009318">
    <property type="entry name" value="Gustatory_rcpt"/>
</dbReference>
<dbReference type="AlphaFoldDB" id="A0AAD8A373"/>
<evidence type="ECO:0000256" key="7">
    <source>
        <dbReference type="ARBA" id="ARBA00023170"/>
    </source>
</evidence>
<dbReference type="GO" id="GO:0050916">
    <property type="term" value="P:sensory perception of sweet taste"/>
    <property type="evidence" value="ECO:0007669"/>
    <property type="project" value="UniProtKB-ARBA"/>
</dbReference>
<dbReference type="GO" id="GO:0005886">
    <property type="term" value="C:plasma membrane"/>
    <property type="evidence" value="ECO:0007669"/>
    <property type="project" value="UniProtKB-SubCell"/>
</dbReference>
<evidence type="ECO:0000256" key="4">
    <source>
        <dbReference type="ARBA" id="ARBA00022692"/>
    </source>
</evidence>
<keyword evidence="4" id="KW-0812">Transmembrane</keyword>
<reference evidence="8" key="1">
    <citation type="journal article" date="2023" name="IScience">
        <title>Live-bearing cockroach genome reveals convergent evolutionary mechanisms linked to viviparity in insects and beyond.</title>
        <authorList>
            <person name="Fouks B."/>
            <person name="Harrison M.C."/>
            <person name="Mikhailova A.A."/>
            <person name="Marchal E."/>
            <person name="English S."/>
            <person name="Carruthers M."/>
            <person name="Jennings E.C."/>
            <person name="Chiamaka E.L."/>
            <person name="Frigard R.A."/>
            <person name="Pippel M."/>
            <person name="Attardo G.M."/>
            <person name="Benoit J.B."/>
            <person name="Bornberg-Bauer E."/>
            <person name="Tobe S.S."/>
        </authorList>
    </citation>
    <scope>NUCLEOTIDE SEQUENCE</scope>
    <source>
        <strain evidence="8">Stay&amp;Tobe</strain>
    </source>
</reference>
<reference evidence="8" key="2">
    <citation type="submission" date="2023-05" db="EMBL/GenBank/DDBJ databases">
        <authorList>
            <person name="Fouks B."/>
        </authorList>
    </citation>
    <scope>NUCLEOTIDE SEQUENCE</scope>
    <source>
        <strain evidence="8">Stay&amp;Tobe</strain>
        <tissue evidence="8">Testes</tissue>
    </source>
</reference>
<evidence type="ECO:0000313" key="8">
    <source>
        <dbReference type="EMBL" id="KAJ9591300.1"/>
    </source>
</evidence>
<comment type="similarity">
    <text evidence="2">Belongs to the insect chemoreceptor superfamily. Gustatory receptor (GR) family. Gr5a subfamily.</text>
</comment>
<keyword evidence="5" id="KW-1133">Transmembrane helix</keyword>
<sequence>TSRFLNQVITDKVALTGQNFFPVTRTALLTLAGTIVTYEIVLVQFGAASEGVTTNLTELCISITRGL</sequence>
<protein>
    <recommendedName>
        <fullName evidence="10">Gustatory receptor</fullName>
    </recommendedName>
</protein>
<proteinExistence type="inferred from homology"/>
<dbReference type="GO" id="GO:0008527">
    <property type="term" value="F:taste receptor activity"/>
    <property type="evidence" value="ECO:0007669"/>
    <property type="project" value="InterPro"/>
</dbReference>
<dbReference type="Proteomes" id="UP001233999">
    <property type="component" value="Unassembled WGS sequence"/>
</dbReference>
<gene>
    <name evidence="8" type="ORF">L9F63_002174</name>
</gene>
<dbReference type="EMBL" id="JASPKZ010003876">
    <property type="protein sequence ID" value="KAJ9591300.1"/>
    <property type="molecule type" value="Genomic_DNA"/>
</dbReference>
<dbReference type="Pfam" id="PF06151">
    <property type="entry name" value="Trehalose_recp"/>
    <property type="match status" value="1"/>
</dbReference>
<dbReference type="PANTHER" id="PTHR21421">
    <property type="entry name" value="GUSTATORY RECEPTOR"/>
    <property type="match status" value="1"/>
</dbReference>
<accession>A0AAD8A373</accession>
<keyword evidence="3" id="KW-1003">Cell membrane</keyword>
<comment type="subcellular location">
    <subcellularLocation>
        <location evidence="1">Cell membrane</location>
        <topology evidence="1">Multi-pass membrane protein</topology>
    </subcellularLocation>
</comment>
<comment type="caution">
    <text evidence="8">The sequence shown here is derived from an EMBL/GenBank/DDBJ whole genome shotgun (WGS) entry which is preliminary data.</text>
</comment>
<feature type="non-terminal residue" evidence="8">
    <location>
        <position position="1"/>
    </location>
</feature>
<keyword evidence="9" id="KW-1185">Reference proteome</keyword>
<keyword evidence="6" id="KW-0472">Membrane</keyword>
<evidence type="ECO:0000256" key="2">
    <source>
        <dbReference type="ARBA" id="ARBA00005327"/>
    </source>
</evidence>
<dbReference type="PANTHER" id="PTHR21421:SF29">
    <property type="entry name" value="GUSTATORY RECEPTOR 5A FOR TREHALOSE-RELATED"/>
    <property type="match status" value="1"/>
</dbReference>
<evidence type="ECO:0008006" key="10">
    <source>
        <dbReference type="Google" id="ProtNLM"/>
    </source>
</evidence>
<evidence type="ECO:0000256" key="5">
    <source>
        <dbReference type="ARBA" id="ARBA00022989"/>
    </source>
</evidence>
<evidence type="ECO:0000313" key="9">
    <source>
        <dbReference type="Proteomes" id="UP001233999"/>
    </source>
</evidence>
<keyword evidence="7" id="KW-0675">Receptor</keyword>